<sequence>MKINLSHIATPLIVALMTVGCTATDETVKLKGKKYAKDSEGAVVLSESQFRELKSEYAFMEGQNPHVSLTQEEYDLVMNNDEALFSLIGQADKQESTSTLIRPGSLKKNMERIVKENGWNTLYFDGPDYYVEAPFIIEEEDVTTSVIHFASDYPLYTCFDEESKTVTVIQSAKN</sequence>
<reference evidence="2 4" key="2">
    <citation type="submission" date="2016-09" db="EMBL/GenBank/DDBJ databases">
        <title>Draft Genome Sequence of four Alteromonas macleodii strains isolated from copper coupons and grown long-term at elevated copper levels.</title>
        <authorList>
            <person name="Cusick K."/>
            <person name="Dale J."/>
            <person name="Little B."/>
            <person name="Biffinger J."/>
        </authorList>
    </citation>
    <scope>NUCLEOTIDE SEQUENCE [LARGE SCALE GENOMIC DNA]</scope>
    <source>
        <strain evidence="2 4">KCP01</strain>
    </source>
</reference>
<dbReference type="RefSeq" id="WP_061095097.1">
    <property type="nucleotide sequence ID" value="NZ_CP014323.1"/>
</dbReference>
<organism evidence="1 3">
    <name type="scientific">Alteromonas macleodii</name>
    <name type="common">Pseudoalteromonas macleodii</name>
    <dbReference type="NCBI Taxonomy" id="28108"/>
    <lineage>
        <taxon>Bacteria</taxon>
        <taxon>Pseudomonadati</taxon>
        <taxon>Pseudomonadota</taxon>
        <taxon>Gammaproteobacteria</taxon>
        <taxon>Alteromonadales</taxon>
        <taxon>Alteromonadaceae</taxon>
        <taxon>Alteromonas/Salinimonas group</taxon>
        <taxon>Alteromonas</taxon>
    </lineage>
</organism>
<dbReference type="Proteomes" id="UP000063991">
    <property type="component" value="Chromosome"/>
</dbReference>
<accession>A0A126Q297</accession>
<dbReference type="PROSITE" id="PS51257">
    <property type="entry name" value="PROKAR_LIPOPROTEIN"/>
    <property type="match status" value="1"/>
</dbReference>
<dbReference type="AlphaFoldDB" id="A0A126Q297"/>
<evidence type="ECO:0000313" key="4">
    <source>
        <dbReference type="Proteomes" id="UP000095392"/>
    </source>
</evidence>
<protein>
    <submittedName>
        <fullName evidence="2">Toxin co-regulated pilus biosynthesis Q family protein</fullName>
    </submittedName>
</protein>
<evidence type="ECO:0000313" key="1">
    <source>
        <dbReference type="EMBL" id="AMJ98558.1"/>
    </source>
</evidence>
<dbReference type="Proteomes" id="UP000095392">
    <property type="component" value="Unassembled WGS sequence"/>
</dbReference>
<evidence type="ECO:0000313" key="2">
    <source>
        <dbReference type="EMBL" id="OES25664.1"/>
    </source>
</evidence>
<name>A0A126Q297_ALTMA</name>
<dbReference type="OrthoDB" id="6383799at2"/>
<dbReference type="EMBL" id="MIPY01000041">
    <property type="protein sequence ID" value="OES25664.1"/>
    <property type="molecule type" value="Genomic_DNA"/>
</dbReference>
<reference evidence="1 3" key="1">
    <citation type="submission" date="2015-12" db="EMBL/GenBank/DDBJ databases">
        <authorList>
            <person name="Shamseldin A."/>
            <person name="Moawad H."/>
            <person name="Abd El-Rahim W.M."/>
            <person name="Sadowsky M.J."/>
        </authorList>
    </citation>
    <scope>NUCLEOTIDE SEQUENCE [LARGE SCALE GENOMIC DNA]</scope>
    <source>
        <strain evidence="1 3">D7</strain>
    </source>
</reference>
<keyword evidence="4" id="KW-1185">Reference proteome</keyword>
<dbReference type="PATRIC" id="fig|28108.61.peg.4465"/>
<proteinExistence type="predicted"/>
<evidence type="ECO:0000313" key="3">
    <source>
        <dbReference type="Proteomes" id="UP000063991"/>
    </source>
</evidence>
<dbReference type="EMBL" id="CP014323">
    <property type="protein sequence ID" value="AMJ98558.1"/>
    <property type="molecule type" value="Genomic_DNA"/>
</dbReference>
<gene>
    <name evidence="1" type="ORF">AVL55_10480</name>
    <name evidence="2" type="ORF">BFV95_4346</name>
</gene>